<feature type="coiled-coil region" evidence="1">
    <location>
        <begin position="345"/>
        <end position="372"/>
    </location>
</feature>
<evidence type="ECO:0000313" key="5">
    <source>
        <dbReference type="Proteomes" id="UP001320245"/>
    </source>
</evidence>
<accession>A0AAN9YEJ0</accession>
<dbReference type="AlphaFoldDB" id="A0AAN9YEJ0"/>
<dbReference type="Pfam" id="PF00010">
    <property type="entry name" value="HLH"/>
    <property type="match status" value="1"/>
</dbReference>
<dbReference type="InterPro" id="IPR036638">
    <property type="entry name" value="HLH_DNA-bd_sf"/>
</dbReference>
<dbReference type="PANTHER" id="PTHR47336">
    <property type="entry name" value="TRANSCRIPTION FACTOR HMS1-RELATED"/>
    <property type="match status" value="1"/>
</dbReference>
<dbReference type="SMART" id="SM00353">
    <property type="entry name" value="HLH"/>
    <property type="match status" value="1"/>
</dbReference>
<dbReference type="Gene3D" id="4.10.280.10">
    <property type="entry name" value="Helix-loop-helix DNA-binding domain"/>
    <property type="match status" value="1"/>
</dbReference>
<dbReference type="GO" id="GO:0046983">
    <property type="term" value="F:protein dimerization activity"/>
    <property type="evidence" value="ECO:0007669"/>
    <property type="project" value="InterPro"/>
</dbReference>
<evidence type="ECO:0000256" key="2">
    <source>
        <dbReference type="SAM" id="MobiDB-lite"/>
    </source>
</evidence>
<protein>
    <recommendedName>
        <fullName evidence="3">BHLH domain-containing protein</fullName>
    </recommendedName>
</protein>
<proteinExistence type="predicted"/>
<name>A0AAN9YEJ0_9PEZI</name>
<dbReference type="CDD" id="cd11399">
    <property type="entry name" value="bHLHzip_scHMS1_like"/>
    <property type="match status" value="1"/>
</dbReference>
<organism evidence="4 5">
    <name type="scientific">Cytospora paraplurivora</name>
    <dbReference type="NCBI Taxonomy" id="2898453"/>
    <lineage>
        <taxon>Eukaryota</taxon>
        <taxon>Fungi</taxon>
        <taxon>Dikarya</taxon>
        <taxon>Ascomycota</taxon>
        <taxon>Pezizomycotina</taxon>
        <taxon>Sordariomycetes</taxon>
        <taxon>Sordariomycetidae</taxon>
        <taxon>Diaporthales</taxon>
        <taxon>Cytosporaceae</taxon>
        <taxon>Cytospora</taxon>
    </lineage>
</organism>
<evidence type="ECO:0000313" key="4">
    <source>
        <dbReference type="EMBL" id="KAK7737306.1"/>
    </source>
</evidence>
<dbReference type="InterPro" id="IPR052099">
    <property type="entry name" value="Regulatory_TF_Diverse"/>
</dbReference>
<dbReference type="EMBL" id="JAJSPL020000030">
    <property type="protein sequence ID" value="KAK7737306.1"/>
    <property type="molecule type" value="Genomic_DNA"/>
</dbReference>
<keyword evidence="5" id="KW-1185">Reference proteome</keyword>
<sequence>MDNYDISDLSQQSLAFGSYPQPQHSAIKRQQQVSLASNIRARVAHFPISNIQTNFSIPIYNSIEDWSAAELTTDSAPSPDSVSPVSPIFNGFASSFTTGDEWTSWDKIEQSPESDFFLKSELLDSPNLSSIPILSPALNPMDLSNTGLDEVVQFGREGVNDTRPLFQSPQMSLTMPTQQQSITAMASRQPTNSGLPTPPEASSNQQRRYPARGALKRKSSSCDEDSAPSSPRSSCSPPPAQRRHTTSSSKDESPSSIIKPALGPKKTAHNMIEKRYRTNLNDKIAALRDSVPALRVMVHRLEHTEEDPNSSINIMDEIKAEAGLEAEDDMGGVTPAHKLNKATILSKATEYIAHLEQKNRALVKENSALRNRVEGFEMLVMNRSGHSQRPMWQ</sequence>
<evidence type="ECO:0000259" key="3">
    <source>
        <dbReference type="PROSITE" id="PS50888"/>
    </source>
</evidence>
<feature type="region of interest" description="Disordered" evidence="2">
    <location>
        <begin position="160"/>
        <end position="269"/>
    </location>
</feature>
<dbReference type="Proteomes" id="UP001320245">
    <property type="component" value="Unassembled WGS sequence"/>
</dbReference>
<evidence type="ECO:0000256" key="1">
    <source>
        <dbReference type="SAM" id="Coils"/>
    </source>
</evidence>
<feature type="compositionally biased region" description="Polar residues" evidence="2">
    <location>
        <begin position="165"/>
        <end position="207"/>
    </location>
</feature>
<comment type="caution">
    <text evidence="4">The sequence shown here is derived from an EMBL/GenBank/DDBJ whole genome shotgun (WGS) entry which is preliminary data.</text>
</comment>
<dbReference type="InterPro" id="IPR011598">
    <property type="entry name" value="bHLH_dom"/>
</dbReference>
<keyword evidence="1" id="KW-0175">Coiled coil</keyword>
<feature type="domain" description="BHLH" evidence="3">
    <location>
        <begin position="264"/>
        <end position="355"/>
    </location>
</feature>
<gene>
    <name evidence="4" type="ORF">SLS53_006609</name>
</gene>
<dbReference type="PANTHER" id="PTHR47336:SF2">
    <property type="entry name" value="TRANSCRIPTION FACTOR HMS1-RELATED"/>
    <property type="match status" value="1"/>
</dbReference>
<dbReference type="SUPFAM" id="SSF47459">
    <property type="entry name" value="HLH, helix-loop-helix DNA-binding domain"/>
    <property type="match status" value="1"/>
</dbReference>
<reference evidence="4 5" key="1">
    <citation type="journal article" date="2023" name="PLoS ONE">
        <title>Cytospora paraplurivora sp. nov. isolated from orchards with fruit tree decline syndrome in Ontario, Canada.</title>
        <authorList>
            <person name="Ilyukhin E."/>
            <person name="Nguyen H.D.T."/>
            <person name="Castle A.J."/>
            <person name="Ellouze W."/>
        </authorList>
    </citation>
    <scope>NUCLEOTIDE SEQUENCE [LARGE SCALE GENOMIC DNA]</scope>
    <source>
        <strain evidence="4 5">FDS-564</strain>
    </source>
</reference>
<dbReference type="PROSITE" id="PS50888">
    <property type="entry name" value="BHLH"/>
    <property type="match status" value="1"/>
</dbReference>